<accession>A0A6B0UGL0</accession>
<feature type="region of interest" description="Disordered" evidence="1">
    <location>
        <begin position="18"/>
        <end position="42"/>
    </location>
</feature>
<proteinExistence type="predicted"/>
<sequence length="101" mass="10894">MGVQPRSCAVSSGAIFSTAPPASCRARSSGTAGSWTPATERGQRAVSTRADFSWISRLPCVTCALYARATVARARRRRELRAETPLCRTDRQRHNSGTATP</sequence>
<evidence type="ECO:0000313" key="2">
    <source>
        <dbReference type="EMBL" id="MXU88375.1"/>
    </source>
</evidence>
<dbReference type="AlphaFoldDB" id="A0A6B0UGL0"/>
<protein>
    <submittedName>
        <fullName evidence="2">Uncharacterized protein</fullName>
    </submittedName>
</protein>
<feature type="region of interest" description="Disordered" evidence="1">
    <location>
        <begin position="78"/>
        <end position="101"/>
    </location>
</feature>
<organism evidence="2">
    <name type="scientific">Ixodes ricinus</name>
    <name type="common">Common tick</name>
    <name type="synonym">Acarus ricinus</name>
    <dbReference type="NCBI Taxonomy" id="34613"/>
    <lineage>
        <taxon>Eukaryota</taxon>
        <taxon>Metazoa</taxon>
        <taxon>Ecdysozoa</taxon>
        <taxon>Arthropoda</taxon>
        <taxon>Chelicerata</taxon>
        <taxon>Arachnida</taxon>
        <taxon>Acari</taxon>
        <taxon>Parasitiformes</taxon>
        <taxon>Ixodida</taxon>
        <taxon>Ixodoidea</taxon>
        <taxon>Ixodidae</taxon>
        <taxon>Ixodinae</taxon>
        <taxon>Ixodes</taxon>
    </lineage>
</organism>
<dbReference type="EMBL" id="GIFC01006292">
    <property type="protein sequence ID" value="MXU88375.1"/>
    <property type="molecule type" value="Transcribed_RNA"/>
</dbReference>
<feature type="compositionally biased region" description="Polar residues" evidence="1">
    <location>
        <begin position="26"/>
        <end position="37"/>
    </location>
</feature>
<evidence type="ECO:0000256" key="1">
    <source>
        <dbReference type="SAM" id="MobiDB-lite"/>
    </source>
</evidence>
<reference evidence="2" key="1">
    <citation type="submission" date="2019-12" db="EMBL/GenBank/DDBJ databases">
        <title>An insight into the sialome of adult female Ixodes ricinus ticks feeding for 6 days.</title>
        <authorList>
            <person name="Perner J."/>
            <person name="Ribeiro J.M.C."/>
        </authorList>
    </citation>
    <scope>NUCLEOTIDE SEQUENCE</scope>
    <source>
        <strain evidence="2">Semi-engorged</strain>
        <tissue evidence="2">Salivary glands</tissue>
    </source>
</reference>
<name>A0A6B0UGL0_IXORI</name>